<sequence length="991" mass="103233">MHLLSAILVIASVGANAAAVIDDGVETHRVLRAATKKVDLYRRGVRITKRFETEMAYVDKENVWTDASTFASQVKVGSQKPVFNIEEHEHHLQGVECSEDAMKLHFVDASSARDARAACYGNNGGLIITSHSGCNEEGERSVYRSRSDDPSVNDVSFAEDGETLEVSVAKTTWQEAFDHVNVTFGHTTDDHIYRRHADFASIRRKRHSRIEIPADTPDDVNTAVFNLAAAITDTTFAAVDFLDIIGDFVPIPELPVNVPIEVGCANCATRGQLALSHGAFNIDASQIDLIPDTFQGGDDGKEISSVITGGYMELVATGVGARLELFARPRLTGAGAFEVALFSVPIVGFTIPGIGKAGAVFEPRVRFEFEVDGELEIHYGLDVNVPDGSSLRVELTDLSSSSLTGFQDTSFTPLPVTVDKADLELLLGLAFKPTIPIGFEFFDQLKAEVTASLDLPRLDAKLTTDTPENCGDASDVTAPGTPFSNTTTDLSNGPITLGPLALVEANVSISCDVGFDLRLPLLPPPFNSVSAWQNVFEAVFPLITECTPSDSAFNDSLGVVIPPPPSSATTSVMPTMNATAVPAFNTTSSGTPVIETTATPTINATSSTLEAYIAMTLGFNTTSSVTLVADAAATPASETGSMNVTSTRDGYVMFSTAMLSTPASMTSEIVSATSVSNTTAILASDNISATSTCEDTAIPTTEALASTSPLNSTSVLASSTALASSTLNAITTTASSTVLTSSILIVDTTSASNTPLATSSLNTISTAMLNYTMSVASVAEPTETSCESSSTTTLTDISYVTFRITRETTVTPPASVKSLDPTVVFTLFSTSSEEAAIETSAMETPSASKSLGQEYSSSVEETTSSLEISATSTPENTSASASSAAESSATPSSSIASASSIVSSAPAISTTPAAPAPAPPAPAESLPPPAAVVTMSVGFLAPSNASALPVQESGITEFTGAAARDIQVPGQKALLGLVMGFVGVWFVGEVF</sequence>
<evidence type="ECO:0000256" key="2">
    <source>
        <dbReference type="SAM" id="SignalP"/>
    </source>
</evidence>
<feature type="domain" description="DUF7029" evidence="3">
    <location>
        <begin position="76"/>
        <end position="180"/>
    </location>
</feature>
<protein>
    <submittedName>
        <fullName evidence="4">Gpi anchored protein</fullName>
    </submittedName>
</protein>
<feature type="compositionally biased region" description="Low complexity" evidence="1">
    <location>
        <begin position="854"/>
        <end position="891"/>
    </location>
</feature>
<dbReference type="STRING" id="183478.A0A364NC29"/>
<dbReference type="InterPro" id="IPR054293">
    <property type="entry name" value="DUF7029"/>
</dbReference>
<organism evidence="4 5">
    <name type="scientific">Stemphylium lycopersici</name>
    <name type="common">Tomato gray leaf spot disease fungus</name>
    <name type="synonym">Thyrospora lycopersici</name>
    <dbReference type="NCBI Taxonomy" id="183478"/>
    <lineage>
        <taxon>Eukaryota</taxon>
        <taxon>Fungi</taxon>
        <taxon>Dikarya</taxon>
        <taxon>Ascomycota</taxon>
        <taxon>Pezizomycotina</taxon>
        <taxon>Dothideomycetes</taxon>
        <taxon>Pleosporomycetidae</taxon>
        <taxon>Pleosporales</taxon>
        <taxon>Pleosporineae</taxon>
        <taxon>Pleosporaceae</taxon>
        <taxon>Stemphylium</taxon>
    </lineage>
</organism>
<dbReference type="Pfam" id="PF22974">
    <property type="entry name" value="DUF7029"/>
    <property type="match status" value="1"/>
</dbReference>
<reference evidence="5" key="1">
    <citation type="submission" date="2018-05" db="EMBL/GenBank/DDBJ databases">
        <title>Draft genome sequence of Stemphylium lycopersici strain CIDEFI 213.</title>
        <authorList>
            <person name="Medina R."/>
            <person name="Franco M.E.E."/>
            <person name="Lucentini C.G."/>
            <person name="Saparrat M.C.N."/>
            <person name="Balatti P.A."/>
        </authorList>
    </citation>
    <scope>NUCLEOTIDE SEQUENCE [LARGE SCALE GENOMIC DNA]</scope>
    <source>
        <strain evidence="5">CIDEFI 213</strain>
    </source>
</reference>
<evidence type="ECO:0000256" key="1">
    <source>
        <dbReference type="SAM" id="MobiDB-lite"/>
    </source>
</evidence>
<evidence type="ECO:0000259" key="3">
    <source>
        <dbReference type="Pfam" id="PF22974"/>
    </source>
</evidence>
<accession>A0A364NC29</accession>
<dbReference type="Proteomes" id="UP000249619">
    <property type="component" value="Unassembled WGS sequence"/>
</dbReference>
<feature type="signal peptide" evidence="2">
    <location>
        <begin position="1"/>
        <end position="17"/>
    </location>
</feature>
<feature type="chain" id="PRO_5017015972" evidence="2">
    <location>
        <begin position="18"/>
        <end position="991"/>
    </location>
</feature>
<dbReference type="AlphaFoldDB" id="A0A364NC29"/>
<feature type="region of interest" description="Disordered" evidence="1">
    <location>
        <begin position="836"/>
        <end position="891"/>
    </location>
</feature>
<evidence type="ECO:0000313" key="4">
    <source>
        <dbReference type="EMBL" id="RAR14611.1"/>
    </source>
</evidence>
<dbReference type="OrthoDB" id="5382170at2759"/>
<keyword evidence="2" id="KW-0732">Signal</keyword>
<evidence type="ECO:0000313" key="5">
    <source>
        <dbReference type="Proteomes" id="UP000249619"/>
    </source>
</evidence>
<name>A0A364NC29_STELY</name>
<keyword evidence="5" id="KW-1185">Reference proteome</keyword>
<comment type="caution">
    <text evidence="4">The sequence shown here is derived from an EMBL/GenBank/DDBJ whole genome shotgun (WGS) entry which is preliminary data.</text>
</comment>
<dbReference type="EMBL" id="QGDH01000020">
    <property type="protein sequence ID" value="RAR14611.1"/>
    <property type="molecule type" value="Genomic_DNA"/>
</dbReference>
<gene>
    <name evidence="4" type="ORF">DDE83_002010</name>
</gene>
<proteinExistence type="predicted"/>